<feature type="domain" description="C2H2-type" evidence="12">
    <location>
        <begin position="528"/>
        <end position="555"/>
    </location>
</feature>
<dbReference type="InterPro" id="IPR036236">
    <property type="entry name" value="Znf_C2H2_sf"/>
</dbReference>
<evidence type="ECO:0000313" key="13">
    <source>
        <dbReference type="EMBL" id="OWF39651.1"/>
    </source>
</evidence>
<keyword evidence="3" id="KW-0677">Repeat</keyword>
<evidence type="ECO:0000256" key="1">
    <source>
        <dbReference type="ARBA" id="ARBA00004123"/>
    </source>
</evidence>
<dbReference type="AlphaFoldDB" id="A0A210PT42"/>
<feature type="domain" description="C2H2-type" evidence="12">
    <location>
        <begin position="435"/>
        <end position="464"/>
    </location>
</feature>
<keyword evidence="7" id="KW-0238">DNA-binding</keyword>
<dbReference type="GO" id="GO:0003677">
    <property type="term" value="F:DNA binding"/>
    <property type="evidence" value="ECO:0007669"/>
    <property type="project" value="UniProtKB-KW"/>
</dbReference>
<dbReference type="EMBL" id="NEDP02005518">
    <property type="protein sequence ID" value="OWF39651.1"/>
    <property type="molecule type" value="Genomic_DNA"/>
</dbReference>
<feature type="region of interest" description="Disordered" evidence="11">
    <location>
        <begin position="303"/>
        <end position="339"/>
    </location>
</feature>
<feature type="region of interest" description="Disordered" evidence="11">
    <location>
        <begin position="785"/>
        <end position="813"/>
    </location>
</feature>
<dbReference type="PANTHER" id="PTHR47772:SF13">
    <property type="entry name" value="GASTRULA ZINC FINGER PROTEIN XLCGF49.1-LIKE-RELATED"/>
    <property type="match status" value="1"/>
</dbReference>
<dbReference type="PROSITE" id="PS50157">
    <property type="entry name" value="ZINC_FINGER_C2H2_2"/>
    <property type="match status" value="11"/>
</dbReference>
<evidence type="ECO:0000256" key="9">
    <source>
        <dbReference type="ARBA" id="ARBA00023242"/>
    </source>
</evidence>
<evidence type="ECO:0000256" key="11">
    <source>
        <dbReference type="SAM" id="MobiDB-lite"/>
    </source>
</evidence>
<evidence type="ECO:0000256" key="6">
    <source>
        <dbReference type="ARBA" id="ARBA00023015"/>
    </source>
</evidence>
<reference evidence="13 14" key="1">
    <citation type="journal article" date="2017" name="Nat. Ecol. Evol.">
        <title>Scallop genome provides insights into evolution of bilaterian karyotype and development.</title>
        <authorList>
            <person name="Wang S."/>
            <person name="Zhang J."/>
            <person name="Jiao W."/>
            <person name="Li J."/>
            <person name="Xun X."/>
            <person name="Sun Y."/>
            <person name="Guo X."/>
            <person name="Huan P."/>
            <person name="Dong B."/>
            <person name="Zhang L."/>
            <person name="Hu X."/>
            <person name="Sun X."/>
            <person name="Wang J."/>
            <person name="Zhao C."/>
            <person name="Wang Y."/>
            <person name="Wang D."/>
            <person name="Huang X."/>
            <person name="Wang R."/>
            <person name="Lv J."/>
            <person name="Li Y."/>
            <person name="Zhang Z."/>
            <person name="Liu B."/>
            <person name="Lu W."/>
            <person name="Hui Y."/>
            <person name="Liang J."/>
            <person name="Zhou Z."/>
            <person name="Hou R."/>
            <person name="Li X."/>
            <person name="Liu Y."/>
            <person name="Li H."/>
            <person name="Ning X."/>
            <person name="Lin Y."/>
            <person name="Zhao L."/>
            <person name="Xing Q."/>
            <person name="Dou J."/>
            <person name="Li Y."/>
            <person name="Mao J."/>
            <person name="Guo H."/>
            <person name="Dou H."/>
            <person name="Li T."/>
            <person name="Mu C."/>
            <person name="Jiang W."/>
            <person name="Fu Q."/>
            <person name="Fu X."/>
            <person name="Miao Y."/>
            <person name="Liu J."/>
            <person name="Yu Q."/>
            <person name="Li R."/>
            <person name="Liao H."/>
            <person name="Li X."/>
            <person name="Kong Y."/>
            <person name="Jiang Z."/>
            <person name="Chourrout D."/>
            <person name="Li R."/>
            <person name="Bao Z."/>
        </authorList>
    </citation>
    <scope>NUCLEOTIDE SEQUENCE [LARGE SCALE GENOMIC DNA]</scope>
    <source>
        <strain evidence="13 14">PY_sf001</strain>
    </source>
</reference>
<accession>A0A210PT42</accession>
<evidence type="ECO:0000313" key="14">
    <source>
        <dbReference type="Proteomes" id="UP000242188"/>
    </source>
</evidence>
<feature type="domain" description="C2H2-type" evidence="12">
    <location>
        <begin position="584"/>
        <end position="611"/>
    </location>
</feature>
<evidence type="ECO:0000256" key="7">
    <source>
        <dbReference type="ARBA" id="ARBA00023125"/>
    </source>
</evidence>
<feature type="domain" description="C2H2-type" evidence="12">
    <location>
        <begin position="465"/>
        <end position="488"/>
    </location>
</feature>
<evidence type="ECO:0000256" key="5">
    <source>
        <dbReference type="ARBA" id="ARBA00022833"/>
    </source>
</evidence>
<keyword evidence="6" id="KW-0805">Transcription regulation</keyword>
<comment type="caution">
    <text evidence="13">The sequence shown here is derived from an EMBL/GenBank/DDBJ whole genome shotgun (WGS) entry which is preliminary data.</text>
</comment>
<dbReference type="SUPFAM" id="SSF57667">
    <property type="entry name" value="beta-beta-alpha zinc fingers"/>
    <property type="match status" value="6"/>
</dbReference>
<evidence type="ECO:0000256" key="3">
    <source>
        <dbReference type="ARBA" id="ARBA00022737"/>
    </source>
</evidence>
<dbReference type="GO" id="GO:0005634">
    <property type="term" value="C:nucleus"/>
    <property type="evidence" value="ECO:0007669"/>
    <property type="project" value="UniProtKB-SubCell"/>
</dbReference>
<gene>
    <name evidence="13" type="ORF">KP79_PYT13552</name>
</gene>
<dbReference type="SMART" id="SM00355">
    <property type="entry name" value="ZnF_C2H2"/>
    <property type="match status" value="13"/>
</dbReference>
<organism evidence="13 14">
    <name type="scientific">Mizuhopecten yessoensis</name>
    <name type="common">Japanese scallop</name>
    <name type="synonym">Patinopecten yessoensis</name>
    <dbReference type="NCBI Taxonomy" id="6573"/>
    <lineage>
        <taxon>Eukaryota</taxon>
        <taxon>Metazoa</taxon>
        <taxon>Spiralia</taxon>
        <taxon>Lophotrochozoa</taxon>
        <taxon>Mollusca</taxon>
        <taxon>Bivalvia</taxon>
        <taxon>Autobranchia</taxon>
        <taxon>Pteriomorphia</taxon>
        <taxon>Pectinida</taxon>
        <taxon>Pectinoidea</taxon>
        <taxon>Pectinidae</taxon>
        <taxon>Mizuhopecten</taxon>
    </lineage>
</organism>
<feature type="domain" description="C2H2-type" evidence="12">
    <location>
        <begin position="556"/>
        <end position="583"/>
    </location>
</feature>
<dbReference type="FunFam" id="3.30.160.60:FF:002343">
    <property type="entry name" value="Zinc finger protein 33A"/>
    <property type="match status" value="1"/>
</dbReference>
<keyword evidence="4 10" id="KW-0863">Zinc-finger</keyword>
<dbReference type="Pfam" id="PF00096">
    <property type="entry name" value="zf-C2H2"/>
    <property type="match status" value="7"/>
</dbReference>
<comment type="subcellular location">
    <subcellularLocation>
        <location evidence="1">Nucleus</location>
    </subcellularLocation>
</comment>
<feature type="domain" description="C2H2-type" evidence="12">
    <location>
        <begin position="645"/>
        <end position="672"/>
    </location>
</feature>
<sequence>MDCQTAVAVQSLLESTVSDASPIDEEDVFQCGKCKKQFTSLGAFVNHKQSRCVTQKTIQQLTNAISSAVNTVPVSSNLMQNVNKGPQLIQTSYAPQTSITQLPQNMVLTDDLMSFANVDTSAIQLQASTLQSAGPFLSQVATFTSRSPNNVTILSPVTTSLPSSGSAFTSTVHSTNQIHLQPVQQQITLTTLPEKPIAPNMGNIAKPSPTKAGRKSAQASLVTVVSADSLVKLKRSKNGNMVLDEKKKLRCNYCDKTFAKNFDLNQHVRAHTGEKPFQCIVCGRAFAQKSNVKKHMATHKVWPAGAGSTLPNQPSPLLIEEDEEPPLDSSLDPPPSEELNQNQLMTHEDSLAHVTDVPQVVVLDNNPIVDPTVDPCGLQDSEQMVDDKQPSDDAENTKVKVVVDNSYLCQYCCAKFRTYFQLKTHMVHHKDQQVYKCVVKECQDTFKDLDSFLEHIKSHDEDMSYRCHMCNKFFPTLYDLGVHQYTHSLYPNQGIKPGPRHFQCTKCMNKYSTPEALEHHLATSTHNHSCPHCEKTFTCERYLRRHLPSHGSEGQFQCPTCEKRFKGEHYLKMHMLIHSGEKPFQCDVCSASFNRKDKLKRHMLIHDSNKRYRCPFKALTGCQKEFNRPDKLKSHILTHSGIKPYKCRECGRSFGRKPHLREHERGHRADFKFKCETCGKGFFRPKLFQSHKCHPLKPGQAHVFKPRNKRKVGRPKKRVPSEAEGVRVENTMTLDNKEEKSSTTPDATGDAHNVIVQEENVRNGSGGIYVNEQLVVGLNDHEQGGQLSSIPEKRVSRSSSITSSSKKPDFCVKVSAPPPVPPAVAPRYVTVHIQNSNTATGQDIQTHLMPHHSQQLMSHQSGANGSMQPITIIEAQHVPMHLPMMTGLDNSIGEPITMQMATVSGAESLAQSVAAVGGVVSELIPVAVAMQDNSDSMVATQVVVTSNRASDQGYITSSASLEDYGTPDGDLVLQGTDNLLKAHTDMYHSAQQ</sequence>
<dbReference type="GO" id="GO:0006355">
    <property type="term" value="P:regulation of DNA-templated transcription"/>
    <property type="evidence" value="ECO:0007669"/>
    <property type="project" value="UniProtKB-ARBA"/>
</dbReference>
<protein>
    <submittedName>
        <fullName evidence="13">Zinc finger protein 341</fullName>
    </submittedName>
</protein>
<feature type="domain" description="C2H2-type" evidence="12">
    <location>
        <begin position="612"/>
        <end position="644"/>
    </location>
</feature>
<evidence type="ECO:0000259" key="12">
    <source>
        <dbReference type="PROSITE" id="PS50157"/>
    </source>
</evidence>
<keyword evidence="5" id="KW-0862">Zinc</keyword>
<dbReference type="GO" id="GO:0008270">
    <property type="term" value="F:zinc ion binding"/>
    <property type="evidence" value="ECO:0007669"/>
    <property type="project" value="UniProtKB-KW"/>
</dbReference>
<evidence type="ECO:0000256" key="2">
    <source>
        <dbReference type="ARBA" id="ARBA00022723"/>
    </source>
</evidence>
<dbReference type="FunFam" id="3.30.160.60:FF:000679">
    <property type="entry name" value="Zinc finger protein 341"/>
    <property type="match status" value="1"/>
</dbReference>
<keyword evidence="9" id="KW-0539">Nucleus</keyword>
<keyword evidence="14" id="KW-1185">Reference proteome</keyword>
<dbReference type="InterPro" id="IPR013087">
    <property type="entry name" value="Znf_C2H2_type"/>
</dbReference>
<dbReference type="PANTHER" id="PTHR47772">
    <property type="entry name" value="ZINC FINGER PROTEIN 200"/>
    <property type="match status" value="1"/>
</dbReference>
<keyword evidence="8" id="KW-0804">Transcription</keyword>
<dbReference type="FunFam" id="3.30.160.60:FF:001225">
    <property type="entry name" value="zinc finger protein 341 isoform X2"/>
    <property type="match status" value="1"/>
</dbReference>
<evidence type="ECO:0000256" key="4">
    <source>
        <dbReference type="ARBA" id="ARBA00022771"/>
    </source>
</evidence>
<keyword evidence="2" id="KW-0479">Metal-binding</keyword>
<evidence type="ECO:0000256" key="10">
    <source>
        <dbReference type="PROSITE-ProRule" id="PRU00042"/>
    </source>
</evidence>
<feature type="region of interest" description="Disordered" evidence="11">
    <location>
        <begin position="195"/>
        <end position="216"/>
    </location>
</feature>
<proteinExistence type="predicted"/>
<evidence type="ECO:0000256" key="8">
    <source>
        <dbReference type="ARBA" id="ARBA00023163"/>
    </source>
</evidence>
<feature type="domain" description="C2H2-type" evidence="12">
    <location>
        <begin position="277"/>
        <end position="299"/>
    </location>
</feature>
<dbReference type="InterPro" id="IPR050636">
    <property type="entry name" value="C2H2-ZF_domain-containing"/>
</dbReference>
<dbReference type="OrthoDB" id="10064525at2759"/>
<dbReference type="Gene3D" id="3.30.160.60">
    <property type="entry name" value="Classic Zinc Finger"/>
    <property type="match status" value="8"/>
</dbReference>
<feature type="domain" description="C2H2-type" evidence="12">
    <location>
        <begin position="407"/>
        <end position="434"/>
    </location>
</feature>
<dbReference type="FunFam" id="3.30.160.60:FF:000618">
    <property type="entry name" value="zinc finger protein 341 isoform X1"/>
    <property type="match status" value="1"/>
</dbReference>
<feature type="domain" description="C2H2-type" evidence="12">
    <location>
        <begin position="249"/>
        <end position="276"/>
    </location>
</feature>
<dbReference type="PROSITE" id="PS00028">
    <property type="entry name" value="ZINC_FINGER_C2H2_1"/>
    <property type="match status" value="10"/>
</dbReference>
<dbReference type="Proteomes" id="UP000242188">
    <property type="component" value="Unassembled WGS sequence"/>
</dbReference>
<name>A0A210PT42_MIZYE</name>
<feature type="domain" description="C2H2-type" evidence="12">
    <location>
        <begin position="502"/>
        <end position="531"/>
    </location>
</feature>